<dbReference type="EMBL" id="CABPSD010000018">
    <property type="protein sequence ID" value="VVE44679.1"/>
    <property type="molecule type" value="Genomic_DNA"/>
</dbReference>
<dbReference type="PANTHER" id="PTHR45790">
    <property type="entry name" value="SIROHEME SYNTHASE-RELATED"/>
    <property type="match status" value="1"/>
</dbReference>
<keyword evidence="3 9" id="KW-0489">Methyltransferase</keyword>
<feature type="domain" description="Tetrapyrrole methylase" evidence="8">
    <location>
        <begin position="5"/>
        <end position="212"/>
    </location>
</feature>
<keyword evidence="5" id="KW-0949">S-adenosyl-L-methionine</keyword>
<protein>
    <recommendedName>
        <fullName evidence="2">uroporphyrinogen-III C-methyltransferase</fullName>
        <ecNumber evidence="2">2.1.1.107</ecNumber>
    </recommendedName>
</protein>
<evidence type="ECO:0000259" key="8">
    <source>
        <dbReference type="Pfam" id="PF00590"/>
    </source>
</evidence>
<keyword evidence="6" id="KW-0627">Porphyrin biosynthesis</keyword>
<dbReference type="Gene3D" id="3.40.1010.10">
    <property type="entry name" value="Cobalt-precorrin-4 Transmethylase, Domain 1"/>
    <property type="match status" value="1"/>
</dbReference>
<evidence type="ECO:0000256" key="1">
    <source>
        <dbReference type="ARBA" id="ARBA00005879"/>
    </source>
</evidence>
<dbReference type="InterPro" id="IPR014776">
    <property type="entry name" value="4pyrrole_Mease_sub2"/>
</dbReference>
<comment type="pathway">
    <text evidence="7">Porphyrin-containing compound metabolism; siroheme biosynthesis; precorrin-2 from uroporphyrinogen III: step 1/1.</text>
</comment>
<dbReference type="NCBIfam" id="NF004790">
    <property type="entry name" value="PRK06136.1"/>
    <property type="match status" value="1"/>
</dbReference>
<keyword evidence="4 9" id="KW-0808">Transferase</keyword>
<dbReference type="Proteomes" id="UP000368474">
    <property type="component" value="Unassembled WGS sequence"/>
</dbReference>
<dbReference type="PROSITE" id="PS00839">
    <property type="entry name" value="SUMT_1"/>
    <property type="match status" value="1"/>
</dbReference>
<dbReference type="InterPro" id="IPR035996">
    <property type="entry name" value="4pyrrol_Methylase_sf"/>
</dbReference>
<dbReference type="InterPro" id="IPR000878">
    <property type="entry name" value="4pyrrol_Mease"/>
</dbReference>
<evidence type="ECO:0000313" key="10">
    <source>
        <dbReference type="Proteomes" id="UP000368474"/>
    </source>
</evidence>
<dbReference type="InterPro" id="IPR006366">
    <property type="entry name" value="CobA/CysG_C"/>
</dbReference>
<name>A0A5E4Y7L5_9BURK</name>
<evidence type="ECO:0000256" key="5">
    <source>
        <dbReference type="ARBA" id="ARBA00022691"/>
    </source>
</evidence>
<evidence type="ECO:0000256" key="3">
    <source>
        <dbReference type="ARBA" id="ARBA00022603"/>
    </source>
</evidence>
<evidence type="ECO:0000313" key="9">
    <source>
        <dbReference type="EMBL" id="VVE44679.1"/>
    </source>
</evidence>
<evidence type="ECO:0000256" key="2">
    <source>
        <dbReference type="ARBA" id="ARBA00012162"/>
    </source>
</evidence>
<accession>A0A5E4Y7L5</accession>
<dbReference type="InterPro" id="IPR050161">
    <property type="entry name" value="Siro_Cobalamin_biosynth"/>
</dbReference>
<reference evidence="9 10" key="1">
    <citation type="submission" date="2019-08" db="EMBL/GenBank/DDBJ databases">
        <authorList>
            <person name="Peeters C."/>
        </authorList>
    </citation>
    <scope>NUCLEOTIDE SEQUENCE [LARGE SCALE GENOMIC DNA]</scope>
    <source>
        <strain evidence="9 10">LMG 31116</strain>
    </source>
</reference>
<dbReference type="Pfam" id="PF00590">
    <property type="entry name" value="TP_methylase"/>
    <property type="match status" value="1"/>
</dbReference>
<organism evidence="9 10">
    <name type="scientific">Pandoraea morbifera</name>
    <dbReference type="NCBI Taxonomy" id="2508300"/>
    <lineage>
        <taxon>Bacteria</taxon>
        <taxon>Pseudomonadati</taxon>
        <taxon>Pseudomonadota</taxon>
        <taxon>Betaproteobacteria</taxon>
        <taxon>Burkholderiales</taxon>
        <taxon>Burkholderiaceae</taxon>
        <taxon>Pandoraea</taxon>
    </lineage>
</organism>
<dbReference type="GO" id="GO:0004851">
    <property type="term" value="F:uroporphyrin-III C-methyltransferase activity"/>
    <property type="evidence" value="ECO:0007669"/>
    <property type="project" value="UniProtKB-EC"/>
</dbReference>
<keyword evidence="10" id="KW-1185">Reference proteome</keyword>
<dbReference type="FunFam" id="3.40.1010.10:FF:000001">
    <property type="entry name" value="Siroheme synthase"/>
    <property type="match status" value="1"/>
</dbReference>
<sequence length="271" mass="27855">MKLGKVTLVSAGPGALDLLTLRAARVLGEADVLLVDDLANPEIATLAPRARVIAVGKRGGCRSTPQAFIERLMCRMARRGAHVVRVKGGDALMFGRAGEELAALRHAGVPVEIVNGVSSAFAAAAGLGMSLTHRDHCAGVTFVTAHRQDGSAPNWAALAATGTTLAIYMGVTRIEALTATLMEHLAPTTPAAAVQWAGTPQERRLVTSLGRLAADVRASGFASPAILLVGGAVSEAVVTADDAQRAGPTVRTDRDHAARRAARAADLAVAA</sequence>
<dbReference type="GO" id="GO:0019354">
    <property type="term" value="P:siroheme biosynthetic process"/>
    <property type="evidence" value="ECO:0007669"/>
    <property type="project" value="UniProtKB-UniPathway"/>
</dbReference>
<dbReference type="RefSeq" id="WP_150568435.1">
    <property type="nucleotide sequence ID" value="NZ_CABPSD010000018.1"/>
</dbReference>
<dbReference type="GO" id="GO:0032259">
    <property type="term" value="P:methylation"/>
    <property type="evidence" value="ECO:0007669"/>
    <property type="project" value="UniProtKB-KW"/>
</dbReference>
<evidence type="ECO:0000256" key="6">
    <source>
        <dbReference type="ARBA" id="ARBA00023244"/>
    </source>
</evidence>
<evidence type="ECO:0000256" key="7">
    <source>
        <dbReference type="ARBA" id="ARBA00025705"/>
    </source>
</evidence>
<comment type="similarity">
    <text evidence="1">Belongs to the precorrin methyltransferase family.</text>
</comment>
<dbReference type="UniPathway" id="UPA00262">
    <property type="reaction ID" value="UER00211"/>
</dbReference>
<dbReference type="PANTHER" id="PTHR45790:SF3">
    <property type="entry name" value="S-ADENOSYL-L-METHIONINE-DEPENDENT UROPORPHYRINOGEN III METHYLTRANSFERASE, CHLOROPLASTIC"/>
    <property type="match status" value="1"/>
</dbReference>
<dbReference type="SUPFAM" id="SSF53790">
    <property type="entry name" value="Tetrapyrrole methylase"/>
    <property type="match status" value="1"/>
</dbReference>
<dbReference type="InterPro" id="IPR003043">
    <property type="entry name" value="Uropor_MeTrfase_CS"/>
</dbReference>
<evidence type="ECO:0000256" key="4">
    <source>
        <dbReference type="ARBA" id="ARBA00022679"/>
    </source>
</evidence>
<dbReference type="InterPro" id="IPR014777">
    <property type="entry name" value="4pyrrole_Mease_sub1"/>
</dbReference>
<proteinExistence type="inferred from homology"/>
<dbReference type="CDD" id="cd11642">
    <property type="entry name" value="SUMT"/>
    <property type="match status" value="1"/>
</dbReference>
<dbReference type="NCBIfam" id="TIGR01469">
    <property type="entry name" value="cobA_cysG_Cterm"/>
    <property type="match status" value="1"/>
</dbReference>
<dbReference type="EC" id="2.1.1.107" evidence="2"/>
<dbReference type="Gene3D" id="3.30.950.10">
    <property type="entry name" value="Methyltransferase, Cobalt-precorrin-4 Transmethylase, Domain 2"/>
    <property type="match status" value="1"/>
</dbReference>
<dbReference type="AlphaFoldDB" id="A0A5E4Y7L5"/>
<gene>
    <name evidence="9" type="ORF">PMO31116_04298</name>
</gene>